<dbReference type="STRING" id="42253.NITMOv2_0664"/>
<dbReference type="RefSeq" id="WP_145976151.1">
    <property type="nucleotide sequence ID" value="NZ_CP011801.1"/>
</dbReference>
<dbReference type="KEGG" id="nmv:NITMOv2_0664"/>
<keyword evidence="4" id="KW-1185">Reference proteome</keyword>
<feature type="region of interest" description="Disordered" evidence="1">
    <location>
        <begin position="91"/>
        <end position="136"/>
    </location>
</feature>
<evidence type="ECO:0000313" key="4">
    <source>
        <dbReference type="Proteomes" id="UP000069205"/>
    </source>
</evidence>
<keyword evidence="2" id="KW-0732">Signal</keyword>
<organism evidence="3 4">
    <name type="scientific">Nitrospira moscoviensis</name>
    <dbReference type="NCBI Taxonomy" id="42253"/>
    <lineage>
        <taxon>Bacteria</taxon>
        <taxon>Pseudomonadati</taxon>
        <taxon>Nitrospirota</taxon>
        <taxon>Nitrospiria</taxon>
        <taxon>Nitrospirales</taxon>
        <taxon>Nitrospiraceae</taxon>
        <taxon>Nitrospira</taxon>
    </lineage>
</organism>
<protein>
    <recommendedName>
        <fullName evidence="5">Fibronectin type-III domain-containing protein</fullName>
    </recommendedName>
</protein>
<dbReference type="Gene3D" id="2.60.40.10">
    <property type="entry name" value="Immunoglobulins"/>
    <property type="match status" value="1"/>
</dbReference>
<evidence type="ECO:0000256" key="1">
    <source>
        <dbReference type="SAM" id="MobiDB-lite"/>
    </source>
</evidence>
<reference evidence="3 4" key="1">
    <citation type="journal article" date="2015" name="Proc. Natl. Acad. Sci. U.S.A.">
        <title>Expanded metabolic versatility of ubiquitous nitrite-oxidizing bacteria from the genus Nitrospira.</title>
        <authorList>
            <person name="Koch H."/>
            <person name="Lucker S."/>
            <person name="Albertsen M."/>
            <person name="Kitzinger K."/>
            <person name="Herbold C."/>
            <person name="Spieck E."/>
            <person name="Nielsen P.H."/>
            <person name="Wagner M."/>
            <person name="Daims H."/>
        </authorList>
    </citation>
    <scope>NUCLEOTIDE SEQUENCE [LARGE SCALE GENOMIC DNA]</scope>
    <source>
        <strain evidence="3 4">NSP M-1</strain>
    </source>
</reference>
<feature type="signal peptide" evidence="2">
    <location>
        <begin position="1"/>
        <end position="22"/>
    </location>
</feature>
<dbReference type="OrthoDB" id="9815404at2"/>
<evidence type="ECO:0008006" key="5">
    <source>
        <dbReference type="Google" id="ProtNLM"/>
    </source>
</evidence>
<dbReference type="Proteomes" id="UP000069205">
    <property type="component" value="Chromosome"/>
</dbReference>
<evidence type="ECO:0000313" key="3">
    <source>
        <dbReference type="EMBL" id="ALA57100.1"/>
    </source>
</evidence>
<feature type="chain" id="PRO_5005476782" description="Fibronectin type-III domain-containing protein" evidence="2">
    <location>
        <begin position="23"/>
        <end position="136"/>
    </location>
</feature>
<dbReference type="EMBL" id="CP011801">
    <property type="protein sequence ID" value="ALA57100.1"/>
    <property type="molecule type" value="Genomic_DNA"/>
</dbReference>
<accession>A0A0K2G841</accession>
<dbReference type="InterPro" id="IPR013783">
    <property type="entry name" value="Ig-like_fold"/>
</dbReference>
<name>A0A0K2G841_NITMO</name>
<feature type="compositionally biased region" description="Pro residues" evidence="1">
    <location>
        <begin position="102"/>
        <end position="127"/>
    </location>
</feature>
<proteinExistence type="predicted"/>
<dbReference type="AlphaFoldDB" id="A0A0K2G841"/>
<evidence type="ECO:0000256" key="2">
    <source>
        <dbReference type="SAM" id="SignalP"/>
    </source>
</evidence>
<dbReference type="PATRIC" id="fig|42253.5.peg.657"/>
<sequence length="136" mass="14351">MNRNWMKVAALAVLVGPGTVWGATLQWDANREMDLAGYRVYRCSQQPCGRAYGTASVLATLGNVTSFDIGTPSTTQYYVITAFDTANNESSESNVASYVPAGSPPSPPPPPLSSPPSPPPLAPPPIPTGLRFTRGN</sequence>
<gene>
    <name evidence="3" type="ORF">NITMOv2_0664</name>
</gene>